<feature type="transmembrane region" description="Helical" evidence="1">
    <location>
        <begin position="30"/>
        <end position="50"/>
    </location>
</feature>
<reference evidence="2 3" key="1">
    <citation type="journal article" date="2016" name="Nat. Commun.">
        <title>Ectomycorrhizal ecology is imprinted in the genome of the dominant symbiotic fungus Cenococcum geophilum.</title>
        <authorList>
            <consortium name="DOE Joint Genome Institute"/>
            <person name="Peter M."/>
            <person name="Kohler A."/>
            <person name="Ohm R.A."/>
            <person name="Kuo A."/>
            <person name="Krutzmann J."/>
            <person name="Morin E."/>
            <person name="Arend M."/>
            <person name="Barry K.W."/>
            <person name="Binder M."/>
            <person name="Choi C."/>
            <person name="Clum A."/>
            <person name="Copeland A."/>
            <person name="Grisel N."/>
            <person name="Haridas S."/>
            <person name="Kipfer T."/>
            <person name="LaButti K."/>
            <person name="Lindquist E."/>
            <person name="Lipzen A."/>
            <person name="Maire R."/>
            <person name="Meier B."/>
            <person name="Mihaltcheva S."/>
            <person name="Molinier V."/>
            <person name="Murat C."/>
            <person name="Poggeler S."/>
            <person name="Quandt C.A."/>
            <person name="Sperisen C."/>
            <person name="Tritt A."/>
            <person name="Tisserant E."/>
            <person name="Crous P.W."/>
            <person name="Henrissat B."/>
            <person name="Nehls U."/>
            <person name="Egli S."/>
            <person name="Spatafora J.W."/>
            <person name="Grigoriev I.V."/>
            <person name="Martin F.M."/>
        </authorList>
    </citation>
    <scope>NUCLEOTIDE SEQUENCE [LARGE SCALE GENOMIC DNA]</scope>
    <source>
        <strain evidence="2 3">CBS 207.34</strain>
    </source>
</reference>
<feature type="transmembrane region" description="Helical" evidence="1">
    <location>
        <begin position="286"/>
        <end position="310"/>
    </location>
</feature>
<sequence>MKRVPRNEAAHLNGRASLVRYGEAPYARTIYTIISLLCMLLLASMLGFRAKQLRSNNLLEMNFIRLIIVILYMLAIVFVIAAAIVESGLGLYTFAICRTAIFICLVFYVSSKVSMYIFLVERAHALRAPYLRRTHDWVWLAGMIVVASGFGTIAVFAFVYPLTDLATTDGKCHIGLPLKVTIPLLSFDAIINLALTGVFIYLLQPLLSFGGLSNTSPLWPNKLTSCIRRVLKIKERLDSDYSSPINRNFLKSIEALLWKSLIGSVLVTLPTVANLGLLYHMKGRELGWLCFTICTIDVTWAVCVIHWLTVDPIEIDGGTMTLLVRSDINNSSLGSTGGGISP</sequence>
<accession>A0A8E2EUB0</accession>
<feature type="transmembrane region" description="Helical" evidence="1">
    <location>
        <begin position="180"/>
        <end position="203"/>
    </location>
</feature>
<feature type="transmembrane region" description="Helical" evidence="1">
    <location>
        <begin position="62"/>
        <end position="85"/>
    </location>
</feature>
<dbReference type="Proteomes" id="UP000250140">
    <property type="component" value="Unassembled WGS sequence"/>
</dbReference>
<evidence type="ECO:0000313" key="3">
    <source>
        <dbReference type="Proteomes" id="UP000250140"/>
    </source>
</evidence>
<keyword evidence="1" id="KW-1133">Transmembrane helix</keyword>
<dbReference type="OrthoDB" id="3210850at2759"/>
<feature type="transmembrane region" description="Helical" evidence="1">
    <location>
        <begin position="91"/>
        <end position="109"/>
    </location>
</feature>
<organism evidence="2 3">
    <name type="scientific">Glonium stellatum</name>
    <dbReference type="NCBI Taxonomy" id="574774"/>
    <lineage>
        <taxon>Eukaryota</taxon>
        <taxon>Fungi</taxon>
        <taxon>Dikarya</taxon>
        <taxon>Ascomycota</taxon>
        <taxon>Pezizomycotina</taxon>
        <taxon>Dothideomycetes</taxon>
        <taxon>Pleosporomycetidae</taxon>
        <taxon>Gloniales</taxon>
        <taxon>Gloniaceae</taxon>
        <taxon>Glonium</taxon>
    </lineage>
</organism>
<dbReference type="AlphaFoldDB" id="A0A8E2EUB0"/>
<keyword evidence="3" id="KW-1185">Reference proteome</keyword>
<protein>
    <submittedName>
        <fullName evidence="2">Uncharacterized protein</fullName>
    </submittedName>
</protein>
<dbReference type="PANTHER" id="PTHR38848">
    <property type="entry name" value="G-PROTEIN COUPLED RECEPTORS FAMILY 3 PROFILE DOMAIN-CONTAINING PROTEIN"/>
    <property type="match status" value="1"/>
</dbReference>
<dbReference type="PANTHER" id="PTHR38848:SF3">
    <property type="entry name" value="G-PROTEIN COUPLED RECEPTORS FAMILY 3 PROFILE DOMAIN-CONTAINING PROTEIN"/>
    <property type="match status" value="1"/>
</dbReference>
<feature type="transmembrane region" description="Helical" evidence="1">
    <location>
        <begin position="137"/>
        <end position="160"/>
    </location>
</feature>
<evidence type="ECO:0000256" key="1">
    <source>
        <dbReference type="SAM" id="Phobius"/>
    </source>
</evidence>
<keyword evidence="1" id="KW-0472">Membrane</keyword>
<keyword evidence="1" id="KW-0812">Transmembrane</keyword>
<gene>
    <name evidence="2" type="ORF">AOQ84DRAFT_414522</name>
</gene>
<feature type="transmembrane region" description="Helical" evidence="1">
    <location>
        <begin position="256"/>
        <end position="280"/>
    </location>
</feature>
<name>A0A8E2EUB0_9PEZI</name>
<proteinExistence type="predicted"/>
<evidence type="ECO:0000313" key="2">
    <source>
        <dbReference type="EMBL" id="OCL05032.1"/>
    </source>
</evidence>
<dbReference type="EMBL" id="KV750387">
    <property type="protein sequence ID" value="OCL05032.1"/>
    <property type="molecule type" value="Genomic_DNA"/>
</dbReference>